<evidence type="ECO:0000256" key="4">
    <source>
        <dbReference type="ARBA" id="ARBA00023015"/>
    </source>
</evidence>
<organism evidence="8 9">
    <name type="scientific">Pseudogulbenkiania subflava DSM 22618</name>
    <dbReference type="NCBI Taxonomy" id="1123014"/>
    <lineage>
        <taxon>Bacteria</taxon>
        <taxon>Pseudomonadati</taxon>
        <taxon>Pseudomonadota</taxon>
        <taxon>Betaproteobacteria</taxon>
        <taxon>Neisseriales</taxon>
        <taxon>Chromobacteriaceae</taxon>
        <taxon>Pseudogulbenkiania</taxon>
    </lineage>
</organism>
<dbReference type="STRING" id="1123014.SAMN02745746_00251"/>
<dbReference type="Proteomes" id="UP000192920">
    <property type="component" value="Unassembled WGS sequence"/>
</dbReference>
<dbReference type="AlphaFoldDB" id="A0A1Y6BAR9"/>
<proteinExistence type="inferred from homology"/>
<dbReference type="InterPro" id="IPR036390">
    <property type="entry name" value="WH_DNA-bd_sf"/>
</dbReference>
<keyword evidence="6" id="KW-0804">Transcription</keyword>
<dbReference type="InterPro" id="IPR015424">
    <property type="entry name" value="PyrdxlP-dep_Trfase"/>
</dbReference>
<dbReference type="Gene3D" id="3.90.1150.10">
    <property type="entry name" value="Aspartate Aminotransferase, domain 1"/>
    <property type="match status" value="1"/>
</dbReference>
<dbReference type="EMBL" id="FXAG01000001">
    <property type="protein sequence ID" value="SME94453.1"/>
    <property type="molecule type" value="Genomic_DNA"/>
</dbReference>
<dbReference type="InterPro" id="IPR000524">
    <property type="entry name" value="Tscrpt_reg_HTH_GntR"/>
</dbReference>
<sequence>MSKYATLVDFFVAAIEHGSYRAGDALPSLRRLCETHGVGMNTAKRAYYELERQGYVEALPRAGFRVAPGGAVPASANLAPLLPWGSPFVNPALFDGRALAQAFVRVQRRYPELLARHELLGLDALRRQLARRCHAEGMALDWDQLVITCGGMEALALAVQVVTHELAAPCLAVLTPAFPGLLGVLAQHGIATLALPVGLDGALDLAPLAQGLAEGRVHGIAVMANFQHPTGHCLSDAARDALWQLAERYDVPLIEDDAYRQLAFESPAPAPFKARDTAGRVLYCATFSKSLAPGYRVGWIAPGRYLDAVCRLKVSTTLASPLPNQMAIAELLADGGDPPGLRRLSQQLAERAAALRQGLAARLPPTVRLSRPQGGYFLWLEWDEGPDSQTLLAEAQAHGLHFAPGTLFHPDGAGRHALRLNLSYVEPAMQSAALDWLAAALGGSPIR</sequence>
<evidence type="ECO:0000313" key="9">
    <source>
        <dbReference type="Proteomes" id="UP000192920"/>
    </source>
</evidence>
<evidence type="ECO:0000256" key="2">
    <source>
        <dbReference type="ARBA" id="ARBA00021531"/>
    </source>
</evidence>
<dbReference type="GO" id="GO:0003700">
    <property type="term" value="F:DNA-binding transcription factor activity"/>
    <property type="evidence" value="ECO:0007669"/>
    <property type="project" value="InterPro"/>
</dbReference>
<dbReference type="Pfam" id="PF00155">
    <property type="entry name" value="Aminotran_1_2"/>
    <property type="match status" value="1"/>
</dbReference>
<dbReference type="PROSITE" id="PS50949">
    <property type="entry name" value="HTH_GNTR"/>
    <property type="match status" value="1"/>
</dbReference>
<dbReference type="InterPro" id="IPR036388">
    <property type="entry name" value="WH-like_DNA-bd_sf"/>
</dbReference>
<dbReference type="InterPro" id="IPR015421">
    <property type="entry name" value="PyrdxlP-dep_Trfase_major"/>
</dbReference>
<reference evidence="9" key="1">
    <citation type="submission" date="2017-04" db="EMBL/GenBank/DDBJ databases">
        <authorList>
            <person name="Varghese N."/>
            <person name="Submissions S."/>
        </authorList>
    </citation>
    <scope>NUCLEOTIDE SEQUENCE [LARGE SCALE GENOMIC DNA]</scope>
    <source>
        <strain evidence="9">DSM 22618</strain>
    </source>
</reference>
<dbReference type="GO" id="GO:0003677">
    <property type="term" value="F:DNA binding"/>
    <property type="evidence" value="ECO:0007669"/>
    <property type="project" value="UniProtKB-KW"/>
</dbReference>
<name>A0A1Y6BAR9_9NEIS</name>
<evidence type="ECO:0000259" key="7">
    <source>
        <dbReference type="PROSITE" id="PS50949"/>
    </source>
</evidence>
<evidence type="ECO:0000256" key="3">
    <source>
        <dbReference type="ARBA" id="ARBA00022898"/>
    </source>
</evidence>
<protein>
    <recommendedName>
        <fullName evidence="2">Putative 8-amino-7-oxononanoate synthase</fullName>
    </recommendedName>
</protein>
<feature type="domain" description="HTH gntR-type" evidence="7">
    <location>
        <begin position="1"/>
        <end position="69"/>
    </location>
</feature>
<evidence type="ECO:0000313" key="8">
    <source>
        <dbReference type="EMBL" id="SME94453.1"/>
    </source>
</evidence>
<accession>A0A1Y6BAR9</accession>
<dbReference type="InterPro" id="IPR004839">
    <property type="entry name" value="Aminotransferase_I/II_large"/>
</dbReference>
<dbReference type="Pfam" id="PF00392">
    <property type="entry name" value="GntR"/>
    <property type="match status" value="1"/>
</dbReference>
<dbReference type="RefSeq" id="WP_085274634.1">
    <property type="nucleotide sequence ID" value="NZ_FXAG01000001.1"/>
</dbReference>
<dbReference type="InterPro" id="IPR051446">
    <property type="entry name" value="HTH_trans_reg/aminotransferase"/>
</dbReference>
<dbReference type="InterPro" id="IPR015422">
    <property type="entry name" value="PyrdxlP-dep_Trfase_small"/>
</dbReference>
<dbReference type="Gene3D" id="3.40.640.10">
    <property type="entry name" value="Type I PLP-dependent aspartate aminotransferase-like (Major domain)"/>
    <property type="match status" value="1"/>
</dbReference>
<evidence type="ECO:0000256" key="6">
    <source>
        <dbReference type="ARBA" id="ARBA00023163"/>
    </source>
</evidence>
<dbReference type="GO" id="GO:0030170">
    <property type="term" value="F:pyridoxal phosphate binding"/>
    <property type="evidence" value="ECO:0007669"/>
    <property type="project" value="InterPro"/>
</dbReference>
<keyword evidence="3" id="KW-0663">Pyridoxal phosphate</keyword>
<evidence type="ECO:0000256" key="1">
    <source>
        <dbReference type="ARBA" id="ARBA00005384"/>
    </source>
</evidence>
<keyword evidence="9" id="KW-1185">Reference proteome</keyword>
<dbReference type="CDD" id="cd07377">
    <property type="entry name" value="WHTH_GntR"/>
    <property type="match status" value="1"/>
</dbReference>
<keyword evidence="4" id="KW-0805">Transcription regulation</keyword>
<gene>
    <name evidence="8" type="ORF">SAMN02745746_00251</name>
</gene>
<dbReference type="PANTHER" id="PTHR46577">
    <property type="entry name" value="HTH-TYPE TRANSCRIPTIONAL REGULATORY PROTEIN GABR"/>
    <property type="match status" value="1"/>
</dbReference>
<comment type="similarity">
    <text evidence="1">In the C-terminal section; belongs to the class-I pyridoxal-phosphate-dependent aminotransferase family.</text>
</comment>
<evidence type="ECO:0000256" key="5">
    <source>
        <dbReference type="ARBA" id="ARBA00023125"/>
    </source>
</evidence>
<dbReference type="SUPFAM" id="SSF46785">
    <property type="entry name" value="Winged helix' DNA-binding domain"/>
    <property type="match status" value="1"/>
</dbReference>
<dbReference type="SUPFAM" id="SSF53383">
    <property type="entry name" value="PLP-dependent transferases"/>
    <property type="match status" value="1"/>
</dbReference>
<keyword evidence="5" id="KW-0238">DNA-binding</keyword>
<dbReference type="Gene3D" id="1.10.10.10">
    <property type="entry name" value="Winged helix-like DNA-binding domain superfamily/Winged helix DNA-binding domain"/>
    <property type="match status" value="1"/>
</dbReference>
<dbReference type="PANTHER" id="PTHR46577:SF2">
    <property type="entry name" value="TRANSCRIPTIONAL REGULATORY PROTEIN"/>
    <property type="match status" value="1"/>
</dbReference>
<dbReference type="CDD" id="cd00609">
    <property type="entry name" value="AAT_like"/>
    <property type="match status" value="1"/>
</dbReference>
<dbReference type="SMART" id="SM00345">
    <property type="entry name" value="HTH_GNTR"/>
    <property type="match status" value="1"/>
</dbReference>